<evidence type="ECO:0000313" key="1">
    <source>
        <dbReference type="EMBL" id="CAG8622442.1"/>
    </source>
</evidence>
<proteinExistence type="predicted"/>
<dbReference type="EMBL" id="CAJVQB010003950">
    <property type="protein sequence ID" value="CAG8622442.1"/>
    <property type="molecule type" value="Genomic_DNA"/>
</dbReference>
<organism evidence="1 2">
    <name type="scientific">Gigaspora margarita</name>
    <dbReference type="NCBI Taxonomy" id="4874"/>
    <lineage>
        <taxon>Eukaryota</taxon>
        <taxon>Fungi</taxon>
        <taxon>Fungi incertae sedis</taxon>
        <taxon>Mucoromycota</taxon>
        <taxon>Glomeromycotina</taxon>
        <taxon>Glomeromycetes</taxon>
        <taxon>Diversisporales</taxon>
        <taxon>Gigasporaceae</taxon>
        <taxon>Gigaspora</taxon>
    </lineage>
</organism>
<gene>
    <name evidence="1" type="ORF">GMARGA_LOCUS7912</name>
</gene>
<feature type="non-terminal residue" evidence="1">
    <location>
        <position position="1"/>
    </location>
</feature>
<sequence length="42" mass="4776">LGVIESAIDLSDTFISEVIVNKIKPMWNHQLITNTSYMTSHK</sequence>
<name>A0ABN7UL10_GIGMA</name>
<dbReference type="Proteomes" id="UP000789901">
    <property type="component" value="Unassembled WGS sequence"/>
</dbReference>
<protein>
    <submittedName>
        <fullName evidence="1">22814_t:CDS:1</fullName>
    </submittedName>
</protein>
<evidence type="ECO:0000313" key="2">
    <source>
        <dbReference type="Proteomes" id="UP000789901"/>
    </source>
</evidence>
<keyword evidence="2" id="KW-1185">Reference proteome</keyword>
<comment type="caution">
    <text evidence="1">The sequence shown here is derived from an EMBL/GenBank/DDBJ whole genome shotgun (WGS) entry which is preliminary data.</text>
</comment>
<reference evidence="1 2" key="1">
    <citation type="submission" date="2021-06" db="EMBL/GenBank/DDBJ databases">
        <authorList>
            <person name="Kallberg Y."/>
            <person name="Tangrot J."/>
            <person name="Rosling A."/>
        </authorList>
    </citation>
    <scope>NUCLEOTIDE SEQUENCE [LARGE SCALE GENOMIC DNA]</scope>
    <source>
        <strain evidence="1 2">120-4 pot B 10/14</strain>
    </source>
</reference>
<accession>A0ABN7UL10</accession>